<dbReference type="EMBL" id="BPVZ01000135">
    <property type="protein sequence ID" value="GKV39557.1"/>
    <property type="molecule type" value="Genomic_DNA"/>
</dbReference>
<name>A0AAV5LQW0_9ROSI</name>
<proteinExistence type="predicted"/>
<comment type="caution">
    <text evidence="1">The sequence shown here is derived from an EMBL/GenBank/DDBJ whole genome shotgun (WGS) entry which is preliminary data.</text>
</comment>
<evidence type="ECO:0000313" key="2">
    <source>
        <dbReference type="Proteomes" id="UP001054252"/>
    </source>
</evidence>
<dbReference type="AlphaFoldDB" id="A0AAV5LQW0"/>
<dbReference type="Proteomes" id="UP001054252">
    <property type="component" value="Unassembled WGS sequence"/>
</dbReference>
<reference evidence="1 2" key="1">
    <citation type="journal article" date="2021" name="Commun. Biol.">
        <title>The genome of Shorea leprosula (Dipterocarpaceae) highlights the ecological relevance of drought in aseasonal tropical rainforests.</title>
        <authorList>
            <person name="Ng K.K.S."/>
            <person name="Kobayashi M.J."/>
            <person name="Fawcett J.A."/>
            <person name="Hatakeyama M."/>
            <person name="Paape T."/>
            <person name="Ng C.H."/>
            <person name="Ang C.C."/>
            <person name="Tnah L.H."/>
            <person name="Lee C.T."/>
            <person name="Nishiyama T."/>
            <person name="Sese J."/>
            <person name="O'Brien M.J."/>
            <person name="Copetti D."/>
            <person name="Mohd Noor M.I."/>
            <person name="Ong R.C."/>
            <person name="Putra M."/>
            <person name="Sireger I.Z."/>
            <person name="Indrioko S."/>
            <person name="Kosugi Y."/>
            <person name="Izuno A."/>
            <person name="Isagi Y."/>
            <person name="Lee S.L."/>
            <person name="Shimizu K.K."/>
        </authorList>
    </citation>
    <scope>NUCLEOTIDE SEQUENCE [LARGE SCALE GENOMIC DNA]</scope>
    <source>
        <strain evidence="1">214</strain>
    </source>
</reference>
<protein>
    <submittedName>
        <fullName evidence="1">Uncharacterized protein</fullName>
    </submittedName>
</protein>
<accession>A0AAV5LQW0</accession>
<sequence>MALFANWFSCFSESKSYECQGDVCVLRHPKKAGEKTLLKRWQHRGRLSFARLSIRRTSSTL</sequence>
<evidence type="ECO:0000313" key="1">
    <source>
        <dbReference type="EMBL" id="GKV39557.1"/>
    </source>
</evidence>
<keyword evidence="2" id="KW-1185">Reference proteome</keyword>
<organism evidence="1 2">
    <name type="scientific">Rubroshorea leprosula</name>
    <dbReference type="NCBI Taxonomy" id="152421"/>
    <lineage>
        <taxon>Eukaryota</taxon>
        <taxon>Viridiplantae</taxon>
        <taxon>Streptophyta</taxon>
        <taxon>Embryophyta</taxon>
        <taxon>Tracheophyta</taxon>
        <taxon>Spermatophyta</taxon>
        <taxon>Magnoliopsida</taxon>
        <taxon>eudicotyledons</taxon>
        <taxon>Gunneridae</taxon>
        <taxon>Pentapetalae</taxon>
        <taxon>rosids</taxon>
        <taxon>malvids</taxon>
        <taxon>Malvales</taxon>
        <taxon>Dipterocarpaceae</taxon>
        <taxon>Rubroshorea</taxon>
    </lineage>
</organism>
<gene>
    <name evidence="1" type="ORF">SLEP1_g47315</name>
</gene>